<feature type="region of interest" description="Disordered" evidence="1">
    <location>
        <begin position="252"/>
        <end position="292"/>
    </location>
</feature>
<feature type="region of interest" description="Disordered" evidence="1">
    <location>
        <begin position="136"/>
        <end position="157"/>
    </location>
</feature>
<feature type="compositionally biased region" description="Basic residues" evidence="1">
    <location>
        <begin position="275"/>
        <end position="284"/>
    </location>
</feature>
<sequence>MTEQSAAKEGIAPTDQPIGSKVVEQVSEAKSPATRSEGKSEEISGDDATSPKDESKEDGELDQDEDDEEDSQNETARQQADFKWCKIFYEPTDPTMQNYYYMHFDTRETGYEEPTEPYWIWDALTNNVHASGLQQPSMTATSGPTSATPAARPSEPVQEYQGYNPAIHGSYDPNAPYAQFHNSKRAEEDGVQTSTSLATAQTGTDYTAVGTFNRFTGGFQSADKSAERHDDYNKSGRQMNAFFDVDAAANSHEGRSLKEERRQNKLSQKEIRELSKKRREKKEKKRLDFYKS</sequence>
<evidence type="ECO:0000313" key="3">
    <source>
        <dbReference type="Proteomes" id="UP001274830"/>
    </source>
</evidence>
<protein>
    <recommendedName>
        <fullName evidence="4">WW domain-containing protein</fullName>
    </recommendedName>
</protein>
<keyword evidence="3" id="KW-1185">Reference proteome</keyword>
<feature type="compositionally biased region" description="Acidic residues" evidence="1">
    <location>
        <begin position="56"/>
        <end position="72"/>
    </location>
</feature>
<dbReference type="EMBL" id="JAUTXT010000001">
    <property type="protein sequence ID" value="KAK3679802.1"/>
    <property type="molecule type" value="Genomic_DNA"/>
</dbReference>
<reference evidence="2" key="1">
    <citation type="submission" date="2023-07" db="EMBL/GenBank/DDBJ databases">
        <title>Black Yeasts Isolated from many extreme environments.</title>
        <authorList>
            <person name="Coleine C."/>
            <person name="Stajich J.E."/>
            <person name="Selbmann L."/>
        </authorList>
    </citation>
    <scope>NUCLEOTIDE SEQUENCE</scope>
    <source>
        <strain evidence="2">CCFEE 5485</strain>
    </source>
</reference>
<feature type="region of interest" description="Disordered" evidence="1">
    <location>
        <begin position="1"/>
        <end position="83"/>
    </location>
</feature>
<accession>A0AAE1C6A9</accession>
<comment type="caution">
    <text evidence="2">The sequence shown here is derived from an EMBL/GenBank/DDBJ whole genome shotgun (WGS) entry which is preliminary data.</text>
</comment>
<evidence type="ECO:0000313" key="2">
    <source>
        <dbReference type="EMBL" id="KAK3679802.1"/>
    </source>
</evidence>
<feature type="compositionally biased region" description="Basic and acidic residues" evidence="1">
    <location>
        <begin position="252"/>
        <end position="274"/>
    </location>
</feature>
<gene>
    <name evidence="2" type="ORF">LTR78_000178</name>
</gene>
<feature type="compositionally biased region" description="Low complexity" evidence="1">
    <location>
        <begin position="136"/>
        <end position="154"/>
    </location>
</feature>
<proteinExistence type="predicted"/>
<dbReference type="AlphaFoldDB" id="A0AAE1C6A9"/>
<dbReference type="Proteomes" id="UP001274830">
    <property type="component" value="Unassembled WGS sequence"/>
</dbReference>
<name>A0AAE1C6A9_9PEZI</name>
<evidence type="ECO:0008006" key="4">
    <source>
        <dbReference type="Google" id="ProtNLM"/>
    </source>
</evidence>
<organism evidence="2 3">
    <name type="scientific">Recurvomyces mirabilis</name>
    <dbReference type="NCBI Taxonomy" id="574656"/>
    <lineage>
        <taxon>Eukaryota</taxon>
        <taxon>Fungi</taxon>
        <taxon>Dikarya</taxon>
        <taxon>Ascomycota</taxon>
        <taxon>Pezizomycotina</taxon>
        <taxon>Dothideomycetes</taxon>
        <taxon>Dothideomycetidae</taxon>
        <taxon>Mycosphaerellales</taxon>
        <taxon>Teratosphaeriaceae</taxon>
        <taxon>Recurvomyces</taxon>
    </lineage>
</organism>
<evidence type="ECO:0000256" key="1">
    <source>
        <dbReference type="SAM" id="MobiDB-lite"/>
    </source>
</evidence>